<sequence>MKRKNKNKDTVVFPKSLLAPVGNFLGDQLKNLQKRKEEISNEDPFSQDSRVTDNAAPDTEADEQFGHARTTAIKNQIVRNIIQTRKALARIKIGKYGICENCGKMIDTDRLIVYPEATICVDCERKKEK</sequence>
<feature type="domain" description="Zinc finger DksA/TraR C4-type" evidence="6">
    <location>
        <begin position="94"/>
        <end position="129"/>
    </location>
</feature>
<organism evidence="7 8">
    <name type="scientific">Candidatus Woesebacteria bacterium RIFCSPHIGHO2_12_FULL_41_24</name>
    <dbReference type="NCBI Taxonomy" id="1802510"/>
    <lineage>
        <taxon>Bacteria</taxon>
        <taxon>Candidatus Woeseibacteriota</taxon>
    </lineage>
</organism>
<dbReference type="InterPro" id="IPR000962">
    <property type="entry name" value="Znf_DskA_TraR"/>
</dbReference>
<keyword evidence="3" id="KW-0862">Zinc</keyword>
<evidence type="ECO:0000313" key="8">
    <source>
        <dbReference type="Proteomes" id="UP000178603"/>
    </source>
</evidence>
<evidence type="ECO:0000256" key="5">
    <source>
        <dbReference type="SAM" id="MobiDB-lite"/>
    </source>
</evidence>
<accession>A0A1F8AQX8</accession>
<evidence type="ECO:0000256" key="3">
    <source>
        <dbReference type="ARBA" id="ARBA00022833"/>
    </source>
</evidence>
<dbReference type="PROSITE" id="PS51128">
    <property type="entry name" value="ZF_DKSA_2"/>
    <property type="match status" value="1"/>
</dbReference>
<feature type="zinc finger region" description="dksA C4-type" evidence="4">
    <location>
        <begin position="99"/>
        <end position="123"/>
    </location>
</feature>
<dbReference type="PROSITE" id="PS01102">
    <property type="entry name" value="ZF_DKSA_1"/>
    <property type="match status" value="1"/>
</dbReference>
<dbReference type="AlphaFoldDB" id="A0A1F8AQX8"/>
<feature type="region of interest" description="Disordered" evidence="5">
    <location>
        <begin position="35"/>
        <end position="66"/>
    </location>
</feature>
<keyword evidence="2" id="KW-0863">Zinc-finger</keyword>
<reference evidence="7 8" key="1">
    <citation type="journal article" date="2016" name="Nat. Commun.">
        <title>Thousands of microbial genomes shed light on interconnected biogeochemical processes in an aquifer system.</title>
        <authorList>
            <person name="Anantharaman K."/>
            <person name="Brown C.T."/>
            <person name="Hug L.A."/>
            <person name="Sharon I."/>
            <person name="Castelle C.J."/>
            <person name="Probst A.J."/>
            <person name="Thomas B.C."/>
            <person name="Singh A."/>
            <person name="Wilkins M.J."/>
            <person name="Karaoz U."/>
            <person name="Brodie E.L."/>
            <person name="Williams K.H."/>
            <person name="Hubbard S.S."/>
            <person name="Banfield J.F."/>
        </authorList>
    </citation>
    <scope>NUCLEOTIDE SEQUENCE [LARGE SCALE GENOMIC DNA]</scope>
</reference>
<dbReference type="GO" id="GO:0008270">
    <property type="term" value="F:zinc ion binding"/>
    <property type="evidence" value="ECO:0007669"/>
    <property type="project" value="UniProtKB-KW"/>
</dbReference>
<proteinExistence type="predicted"/>
<gene>
    <name evidence="7" type="ORF">A3E44_00590</name>
</gene>
<dbReference type="Gene3D" id="1.20.120.910">
    <property type="entry name" value="DksA, coiled-coil domain"/>
    <property type="match status" value="1"/>
</dbReference>
<evidence type="ECO:0000256" key="2">
    <source>
        <dbReference type="ARBA" id="ARBA00022771"/>
    </source>
</evidence>
<dbReference type="Proteomes" id="UP000178603">
    <property type="component" value="Unassembled WGS sequence"/>
</dbReference>
<evidence type="ECO:0000313" key="7">
    <source>
        <dbReference type="EMBL" id="OGM54166.1"/>
    </source>
</evidence>
<evidence type="ECO:0000259" key="6">
    <source>
        <dbReference type="Pfam" id="PF01258"/>
    </source>
</evidence>
<protein>
    <recommendedName>
        <fullName evidence="6">Zinc finger DksA/TraR C4-type domain-containing protein</fullName>
    </recommendedName>
</protein>
<keyword evidence="1" id="KW-0479">Metal-binding</keyword>
<evidence type="ECO:0000256" key="1">
    <source>
        <dbReference type="ARBA" id="ARBA00022723"/>
    </source>
</evidence>
<dbReference type="PANTHER" id="PTHR33823">
    <property type="entry name" value="RNA POLYMERASE-BINDING TRANSCRIPTION FACTOR DKSA-RELATED"/>
    <property type="match status" value="1"/>
</dbReference>
<evidence type="ECO:0000256" key="4">
    <source>
        <dbReference type="PROSITE-ProRule" id="PRU00510"/>
    </source>
</evidence>
<dbReference type="InterPro" id="IPR020458">
    <property type="entry name" value="Znf_DskA_TraR_CS"/>
</dbReference>
<dbReference type="EMBL" id="MGGW01000017">
    <property type="protein sequence ID" value="OGM54166.1"/>
    <property type="molecule type" value="Genomic_DNA"/>
</dbReference>
<name>A0A1F8AQX8_9BACT</name>
<dbReference type="SUPFAM" id="SSF57716">
    <property type="entry name" value="Glucocorticoid receptor-like (DNA-binding domain)"/>
    <property type="match status" value="1"/>
</dbReference>
<dbReference type="Pfam" id="PF01258">
    <property type="entry name" value="zf-dskA_traR"/>
    <property type="match status" value="1"/>
</dbReference>
<comment type="caution">
    <text evidence="7">The sequence shown here is derived from an EMBL/GenBank/DDBJ whole genome shotgun (WGS) entry which is preliminary data.</text>
</comment>